<comment type="caution">
    <text evidence="4">The sequence shown here is derived from an EMBL/GenBank/DDBJ whole genome shotgun (WGS) entry which is preliminary data.</text>
</comment>
<dbReference type="PANTHER" id="PTHR47785:SF6">
    <property type="entry name" value="ZN(II)2CYS6 TRANSCRIPTION FACTOR (EUROFUNG)"/>
    <property type="match status" value="1"/>
</dbReference>
<reference evidence="4" key="1">
    <citation type="submission" date="2021-03" db="EMBL/GenBank/DDBJ databases">
        <title>Revisited historic fungal species revealed as producer of novel bioactive compounds through whole genome sequencing and comparative genomics.</title>
        <authorList>
            <person name="Vignolle G.A."/>
            <person name="Hochenegger N."/>
            <person name="Mach R.L."/>
            <person name="Mach-Aigner A.R."/>
            <person name="Javad Rahimi M."/>
            <person name="Salim K.A."/>
            <person name="Chan C.M."/>
            <person name="Lim L.B.L."/>
            <person name="Cai F."/>
            <person name="Druzhinina I.S."/>
            <person name="U'Ren J.M."/>
            <person name="Derntl C."/>
        </authorList>
    </citation>
    <scope>NUCLEOTIDE SEQUENCE</scope>
    <source>
        <strain evidence="4">TUCIM 5799</strain>
    </source>
</reference>
<sequence length="621" mass="69450">MLRRKAEVCELRTNEGLATPTSSASRDSLKIRYSLNASIESLNRPSQQSEVSDQGRAASALGGGKSGSWQTANANFTVSITPTSPEATHYVYVSGAYKMLSWPYVRQILESSALESSSINLTLLQKDGASILSGLQLQSIPIALGPQTSQSQKSKPPPGSSLSALPDGTHMTSLDLQWETMQSLSKAYFDSFNLLYPIVDRHFFQTQVLPPLATRGLGNDINSTLICLILALGEVAIASVQGDPLMIHKGRPGGIKGVSLETHPGVLFFNEARKRMGFNLTECSLENVQIFALAALYYGTCCLHTEFWRMTTSASLACQALLTSNPGELVSIRADLIRRLFWHCLITETCLNLEFNMPLTGLHHLEEIVGLPDFSAGAFSEEDYISNQASHFQEHFASQIVLRRLSVEFHKALTNDQWRGLLPPYLNWADSHYDGFSSGSQGIYNQSVFPQQLPDGHSNINFTTDFNNAMVDYPYAADIQAAILRTRYYHVKHLIYRPFIYKATHHPEMVTHEDAEGVAVCLKSSLLWPITMSPTRNKKRLVPFLALWSQNFLGILLILHLSRHVPILIRIRAELLDSEFEFNARETVRLYIDWIRDLKDFDAAASWCWKVVQSIYPDEAQ</sequence>
<feature type="region of interest" description="Disordered" evidence="2">
    <location>
        <begin position="43"/>
        <end position="67"/>
    </location>
</feature>
<accession>A0A9Q0AQ64</accession>
<proteinExistence type="predicted"/>
<feature type="domain" description="Xylanolytic transcriptional activator regulatory" evidence="3">
    <location>
        <begin position="187"/>
        <end position="361"/>
    </location>
</feature>
<dbReference type="GO" id="GO:0008270">
    <property type="term" value="F:zinc ion binding"/>
    <property type="evidence" value="ECO:0007669"/>
    <property type="project" value="InterPro"/>
</dbReference>
<dbReference type="EMBL" id="JAFIMR010000011">
    <property type="protein sequence ID" value="KAI1872601.1"/>
    <property type="molecule type" value="Genomic_DNA"/>
</dbReference>
<dbReference type="GO" id="GO:0003677">
    <property type="term" value="F:DNA binding"/>
    <property type="evidence" value="ECO:0007669"/>
    <property type="project" value="InterPro"/>
</dbReference>
<evidence type="ECO:0000313" key="4">
    <source>
        <dbReference type="EMBL" id="KAI1872601.1"/>
    </source>
</evidence>
<dbReference type="InterPro" id="IPR053181">
    <property type="entry name" value="EcdB-like_regulator"/>
</dbReference>
<dbReference type="Pfam" id="PF04082">
    <property type="entry name" value="Fungal_trans"/>
    <property type="match status" value="1"/>
</dbReference>
<dbReference type="CDD" id="cd12148">
    <property type="entry name" value="fungal_TF_MHR"/>
    <property type="match status" value="1"/>
</dbReference>
<keyword evidence="1" id="KW-0539">Nucleus</keyword>
<keyword evidence="5" id="KW-1185">Reference proteome</keyword>
<dbReference type="InterPro" id="IPR007219">
    <property type="entry name" value="XnlR_reg_dom"/>
</dbReference>
<organism evidence="4 5">
    <name type="scientific">Neoarthrinium moseri</name>
    <dbReference type="NCBI Taxonomy" id="1658444"/>
    <lineage>
        <taxon>Eukaryota</taxon>
        <taxon>Fungi</taxon>
        <taxon>Dikarya</taxon>
        <taxon>Ascomycota</taxon>
        <taxon>Pezizomycotina</taxon>
        <taxon>Sordariomycetes</taxon>
        <taxon>Xylariomycetidae</taxon>
        <taxon>Amphisphaeriales</taxon>
        <taxon>Apiosporaceae</taxon>
        <taxon>Neoarthrinium</taxon>
    </lineage>
</organism>
<gene>
    <name evidence="4" type="ORF">JX265_005481</name>
</gene>
<feature type="region of interest" description="Disordered" evidence="2">
    <location>
        <begin position="146"/>
        <end position="166"/>
    </location>
</feature>
<feature type="compositionally biased region" description="Polar residues" evidence="2">
    <location>
        <begin position="43"/>
        <end position="52"/>
    </location>
</feature>
<name>A0A9Q0AQ64_9PEZI</name>
<evidence type="ECO:0000256" key="1">
    <source>
        <dbReference type="ARBA" id="ARBA00023242"/>
    </source>
</evidence>
<dbReference type="AlphaFoldDB" id="A0A9Q0AQ64"/>
<evidence type="ECO:0000256" key="2">
    <source>
        <dbReference type="SAM" id="MobiDB-lite"/>
    </source>
</evidence>
<evidence type="ECO:0000313" key="5">
    <source>
        <dbReference type="Proteomes" id="UP000829685"/>
    </source>
</evidence>
<dbReference type="Proteomes" id="UP000829685">
    <property type="component" value="Unassembled WGS sequence"/>
</dbReference>
<protein>
    <recommendedName>
        <fullName evidence="3">Xylanolytic transcriptional activator regulatory domain-containing protein</fullName>
    </recommendedName>
</protein>
<dbReference type="GO" id="GO:0006351">
    <property type="term" value="P:DNA-templated transcription"/>
    <property type="evidence" value="ECO:0007669"/>
    <property type="project" value="InterPro"/>
</dbReference>
<dbReference type="PANTHER" id="PTHR47785">
    <property type="entry name" value="ZN(II)2CYS6 TRANSCRIPTION FACTOR (EUROFUNG)-RELATED-RELATED"/>
    <property type="match status" value="1"/>
</dbReference>
<evidence type="ECO:0000259" key="3">
    <source>
        <dbReference type="Pfam" id="PF04082"/>
    </source>
</evidence>